<dbReference type="GO" id="GO:0000463">
    <property type="term" value="P:maturation of LSU-rRNA from tricistronic rRNA transcript (SSU-rRNA, 5.8S rRNA, LSU-rRNA)"/>
    <property type="evidence" value="ECO:0007669"/>
    <property type="project" value="TreeGrafter"/>
</dbReference>
<protein>
    <submittedName>
        <fullName evidence="10">Box C/D snoRNA protein 1</fullName>
    </submittedName>
</protein>
<keyword evidence="4" id="KW-0862">Zinc</keyword>
<evidence type="ECO:0000256" key="3">
    <source>
        <dbReference type="ARBA" id="ARBA00022771"/>
    </source>
</evidence>
<comment type="function">
    <text evidence="5">Required for box C/D snoRNAs accumulation involved in snoRNA processing, snoRNA transport to the nucleolus and ribosome biogenesis.</text>
</comment>
<comment type="similarity">
    <text evidence="6">Belongs to the BCD1 family.</text>
</comment>
<dbReference type="Pfam" id="PF04438">
    <property type="entry name" value="zf-HIT"/>
    <property type="match status" value="1"/>
</dbReference>
<accession>A0A0W0C859</accession>
<sequence length="370" mass="42170">MGLCEVCNVEEFKYKCPRCFKKTCSLACSKQHKADESCSGKSHDPTAYIPRTDIKEADDENHESNILVQRDYNYLINMRREVEVQIDDSKRKNKRILREIYDPYMANKRQRGNSDNSSRLIRRGVSCLMLPKGMQRSLQNKSKWDNSLNQFTWTIEWVLCGDGDTVTHLTHRAKENESVVEGISKIVFNKIQTFYKIENGDGDETQAVLSREDRIALIKDYNLEFYIKWFPYNSTEMSDSRNLIRIDAVNSTLGDVFKNRTVIEFPTIYITKSAQELPKGFKVMIEEKGSAPGAEENSRVNVAGSGSSSDTETDDSDAEPEEESSKQDNTQNKNVVVENVSEATATVDKDTSDEEDDDYNPGVSLDFLMS</sequence>
<dbReference type="EMBL" id="LLZZ01000181">
    <property type="protein sequence ID" value="KTA95754.1"/>
    <property type="molecule type" value="Genomic_DNA"/>
</dbReference>
<dbReference type="Gene3D" id="3.30.60.190">
    <property type="match status" value="1"/>
</dbReference>
<dbReference type="GO" id="GO:0070761">
    <property type="term" value="C:pre-snoRNP complex"/>
    <property type="evidence" value="ECO:0007669"/>
    <property type="project" value="TreeGrafter"/>
</dbReference>
<reference evidence="10 11" key="1">
    <citation type="submission" date="2015-10" db="EMBL/GenBank/DDBJ databases">
        <title>Draft genomes sequences of Candida glabrata isolates 1A, 1B, 2A, 2B, 3A and 3B.</title>
        <authorList>
            <person name="Haavelsrud O.E."/>
            <person name="Gaustad P."/>
        </authorList>
    </citation>
    <scope>NUCLEOTIDE SEQUENCE [LARGE SCALE GENOMIC DNA]</scope>
    <source>
        <strain evidence="10">910700640</strain>
    </source>
</reference>
<keyword evidence="3 7" id="KW-0863">Zinc-finger</keyword>
<name>A0A0W0C859_CANGB</name>
<keyword evidence="2" id="KW-0479">Metal-binding</keyword>
<evidence type="ECO:0000313" key="11">
    <source>
        <dbReference type="Proteomes" id="UP000054886"/>
    </source>
</evidence>
<feature type="compositionally biased region" description="Acidic residues" evidence="8">
    <location>
        <begin position="311"/>
        <end position="322"/>
    </location>
</feature>
<comment type="caution">
    <text evidence="10">The sequence shown here is derived from an EMBL/GenBank/DDBJ whole genome shotgun (WGS) entry which is preliminary data.</text>
</comment>
<dbReference type="Proteomes" id="UP000054886">
    <property type="component" value="Unassembled WGS sequence"/>
</dbReference>
<dbReference type="InterPro" id="IPR051639">
    <property type="entry name" value="BCD1"/>
</dbReference>
<evidence type="ECO:0000256" key="7">
    <source>
        <dbReference type="PROSITE-ProRule" id="PRU00453"/>
    </source>
</evidence>
<dbReference type="SUPFAM" id="SSF144232">
    <property type="entry name" value="HIT/MYND zinc finger-like"/>
    <property type="match status" value="1"/>
</dbReference>
<evidence type="ECO:0000256" key="8">
    <source>
        <dbReference type="SAM" id="MobiDB-lite"/>
    </source>
</evidence>
<dbReference type="AlphaFoldDB" id="A0A0W0C859"/>
<dbReference type="GO" id="GO:0030515">
    <property type="term" value="F:snoRNA binding"/>
    <property type="evidence" value="ECO:0007669"/>
    <property type="project" value="EnsemblFungi"/>
</dbReference>
<dbReference type="GO" id="GO:0016074">
    <property type="term" value="P:sno(s)RNA metabolic process"/>
    <property type="evidence" value="ECO:0007669"/>
    <property type="project" value="EnsemblFungi"/>
</dbReference>
<organism evidence="10 11">
    <name type="scientific">Candida glabrata</name>
    <name type="common">Yeast</name>
    <name type="synonym">Torulopsis glabrata</name>
    <dbReference type="NCBI Taxonomy" id="5478"/>
    <lineage>
        <taxon>Eukaryota</taxon>
        <taxon>Fungi</taxon>
        <taxon>Dikarya</taxon>
        <taxon>Ascomycota</taxon>
        <taxon>Saccharomycotina</taxon>
        <taxon>Saccharomycetes</taxon>
        <taxon>Saccharomycetales</taxon>
        <taxon>Saccharomycetaceae</taxon>
        <taxon>Nakaseomyces</taxon>
    </lineage>
</organism>
<dbReference type="PANTHER" id="PTHR13483:SF3">
    <property type="entry name" value="BOX C_D SNORNA PROTEIN 1"/>
    <property type="match status" value="1"/>
</dbReference>
<dbReference type="VEuPathDB" id="FungiDB:GWK60_F08503"/>
<keyword evidence="1" id="KW-0597">Phosphoprotein</keyword>
<dbReference type="CDD" id="cd23023">
    <property type="entry name" value="zf-HIT_BCD1"/>
    <property type="match status" value="1"/>
</dbReference>
<dbReference type="OMA" id="YWRVEWL"/>
<dbReference type="VEuPathDB" id="FungiDB:GVI51_F08547"/>
<proteinExistence type="inferred from homology"/>
<feature type="region of interest" description="Disordered" evidence="8">
    <location>
        <begin position="289"/>
        <end position="370"/>
    </location>
</feature>
<dbReference type="PROSITE" id="PS51083">
    <property type="entry name" value="ZF_HIT"/>
    <property type="match status" value="1"/>
</dbReference>
<dbReference type="PANTHER" id="PTHR13483">
    <property type="entry name" value="BOX C_D SNORNA PROTEIN 1-RELATED"/>
    <property type="match status" value="1"/>
</dbReference>
<evidence type="ECO:0000259" key="9">
    <source>
        <dbReference type="PROSITE" id="PS51083"/>
    </source>
</evidence>
<feature type="domain" description="HIT-type" evidence="9">
    <location>
        <begin position="4"/>
        <end position="38"/>
    </location>
</feature>
<dbReference type="GO" id="GO:0005634">
    <property type="term" value="C:nucleus"/>
    <property type="evidence" value="ECO:0007669"/>
    <property type="project" value="TreeGrafter"/>
</dbReference>
<dbReference type="InterPro" id="IPR057721">
    <property type="entry name" value="BCD1_alpha/beta"/>
</dbReference>
<dbReference type="GO" id="GO:0000492">
    <property type="term" value="P:box C/D snoRNP assembly"/>
    <property type="evidence" value="ECO:0007669"/>
    <property type="project" value="EnsemblFungi"/>
</dbReference>
<dbReference type="Pfam" id="PF25790">
    <property type="entry name" value="BCD1"/>
    <property type="match status" value="1"/>
</dbReference>
<evidence type="ECO:0000256" key="1">
    <source>
        <dbReference type="ARBA" id="ARBA00022553"/>
    </source>
</evidence>
<dbReference type="InterPro" id="IPR007529">
    <property type="entry name" value="Znf_HIT"/>
</dbReference>
<evidence type="ECO:0000256" key="2">
    <source>
        <dbReference type="ARBA" id="ARBA00022723"/>
    </source>
</evidence>
<dbReference type="VEuPathDB" id="FungiDB:CAGL0F09009g"/>
<evidence type="ECO:0000256" key="4">
    <source>
        <dbReference type="ARBA" id="ARBA00022833"/>
    </source>
</evidence>
<evidence type="ECO:0000313" key="10">
    <source>
        <dbReference type="EMBL" id="KTA95754.1"/>
    </source>
</evidence>
<dbReference type="VEuPathDB" id="FungiDB:B1J91_F09009g"/>
<evidence type="ECO:0000256" key="6">
    <source>
        <dbReference type="ARBA" id="ARBA00049654"/>
    </source>
</evidence>
<dbReference type="GO" id="GO:0048254">
    <property type="term" value="P:snoRNA localization"/>
    <property type="evidence" value="ECO:0007669"/>
    <property type="project" value="TreeGrafter"/>
</dbReference>
<dbReference type="GO" id="GO:0008270">
    <property type="term" value="F:zinc ion binding"/>
    <property type="evidence" value="ECO:0007669"/>
    <property type="project" value="UniProtKB-UniRule"/>
</dbReference>
<evidence type="ECO:0000256" key="5">
    <source>
        <dbReference type="ARBA" id="ARBA00049598"/>
    </source>
</evidence>
<gene>
    <name evidence="10" type="ORF">AO440_001479</name>
</gene>
<dbReference type="PhylomeDB" id="A0A0W0C859"/>